<dbReference type="Gene3D" id="3.90.380.10">
    <property type="entry name" value="Naphthalene 1,2-dioxygenase Alpha Subunit, Chain A, domain 1"/>
    <property type="match status" value="1"/>
</dbReference>
<dbReference type="RefSeq" id="WP_147626149.1">
    <property type="nucleotide sequence ID" value="NZ_CP042807.1"/>
</dbReference>
<reference evidence="8 9" key="1">
    <citation type="submission" date="2019-08" db="EMBL/GenBank/DDBJ databases">
        <title>Complete genome sequence of Rhodanobacter glycinis strain T01E-68 isolated from tomato root.</title>
        <authorList>
            <person name="Weon H.-Y."/>
            <person name="Lee S.A."/>
        </authorList>
    </citation>
    <scope>NUCLEOTIDE SEQUENCE [LARGE SCALE GENOMIC DNA]</scope>
    <source>
        <strain evidence="8 9">T01E-68</strain>
    </source>
</reference>
<name>A0A5B9DUT0_9GAMM</name>
<evidence type="ECO:0000256" key="2">
    <source>
        <dbReference type="ARBA" id="ARBA00022714"/>
    </source>
</evidence>
<proteinExistence type="predicted"/>
<feature type="domain" description="Rieske" evidence="7">
    <location>
        <begin position="18"/>
        <end position="135"/>
    </location>
</feature>
<sequence>MATSKDYRLGEFTFPRGWFMVAEASELDTFKPLAVHFFGKEFALYRGRETGRVVLLDAYCPHMGTHLAAPNSTSYVYRDNMGTNIEGDCIRCPYHAWRFGPDGKCNEIPYHEGPIPPTASVKSWTVVESLGAIWVWHDPEGGEPEWEHPSVPQWSDPAWVHPKWDHLGLLKQHPQEVIDNIADYAHLGPIHGSTVTRYENEFRGHTAIQRQAGGHRTLVGAEGSSPELSTVTTYHGPGCLISVLTGMYEAVMLIAHTPMEDGTIKVWHSLLVKSASGSKVATQMDAIAAAQFQDTALQAFQQDIEIWSNKAPCINGLFLPDDGAFMKSRIWYKQFYNPRAKKQDYLERCEGYFVPKGVAPFAEHPDE</sequence>
<dbReference type="Proteomes" id="UP000321807">
    <property type="component" value="Chromosome"/>
</dbReference>
<dbReference type="InterPro" id="IPR036922">
    <property type="entry name" value="Rieske_2Fe-2S_sf"/>
</dbReference>
<dbReference type="EMBL" id="CP042807">
    <property type="protein sequence ID" value="QEE23392.1"/>
    <property type="molecule type" value="Genomic_DNA"/>
</dbReference>
<dbReference type="GO" id="GO:0016491">
    <property type="term" value="F:oxidoreductase activity"/>
    <property type="evidence" value="ECO:0007669"/>
    <property type="project" value="UniProtKB-KW"/>
</dbReference>
<dbReference type="Gene3D" id="2.102.10.10">
    <property type="entry name" value="Rieske [2Fe-2S] iron-sulphur domain"/>
    <property type="match status" value="1"/>
</dbReference>
<dbReference type="GO" id="GO:0051537">
    <property type="term" value="F:2 iron, 2 sulfur cluster binding"/>
    <property type="evidence" value="ECO:0007669"/>
    <property type="project" value="UniProtKB-KW"/>
</dbReference>
<dbReference type="GO" id="GO:0046872">
    <property type="term" value="F:metal ion binding"/>
    <property type="evidence" value="ECO:0007669"/>
    <property type="project" value="UniProtKB-KW"/>
</dbReference>
<keyword evidence="3" id="KW-0479">Metal-binding</keyword>
<dbReference type="AlphaFoldDB" id="A0A5B9DUT0"/>
<evidence type="ECO:0000256" key="6">
    <source>
        <dbReference type="ARBA" id="ARBA00023014"/>
    </source>
</evidence>
<dbReference type="KEGG" id="rgl:CS053_01930"/>
<evidence type="ECO:0000313" key="8">
    <source>
        <dbReference type="EMBL" id="QEE23392.1"/>
    </source>
</evidence>
<dbReference type="Pfam" id="PF19298">
    <property type="entry name" value="KshA_C"/>
    <property type="match status" value="1"/>
</dbReference>
<dbReference type="InterPro" id="IPR050584">
    <property type="entry name" value="Cholesterol_7-desaturase"/>
</dbReference>
<protein>
    <submittedName>
        <fullName evidence="8">Rieske 2Fe-2S domain-containing protein</fullName>
    </submittedName>
</protein>
<dbReference type="SUPFAM" id="SSF55961">
    <property type="entry name" value="Bet v1-like"/>
    <property type="match status" value="1"/>
</dbReference>
<comment type="cofactor">
    <cofactor evidence="1">
        <name>Fe cation</name>
        <dbReference type="ChEBI" id="CHEBI:24875"/>
    </cofactor>
</comment>
<evidence type="ECO:0000256" key="3">
    <source>
        <dbReference type="ARBA" id="ARBA00022723"/>
    </source>
</evidence>
<evidence type="ECO:0000313" key="9">
    <source>
        <dbReference type="Proteomes" id="UP000321807"/>
    </source>
</evidence>
<dbReference type="InterPro" id="IPR045605">
    <property type="entry name" value="KshA-like_C"/>
</dbReference>
<dbReference type="Pfam" id="PF00355">
    <property type="entry name" value="Rieske"/>
    <property type="match status" value="1"/>
</dbReference>
<evidence type="ECO:0000259" key="7">
    <source>
        <dbReference type="PROSITE" id="PS51296"/>
    </source>
</evidence>
<keyword evidence="4" id="KW-0560">Oxidoreductase</keyword>
<evidence type="ECO:0000256" key="1">
    <source>
        <dbReference type="ARBA" id="ARBA00001962"/>
    </source>
</evidence>
<dbReference type="CDD" id="cd03469">
    <property type="entry name" value="Rieske_RO_Alpha_N"/>
    <property type="match status" value="1"/>
</dbReference>
<organism evidence="8 9">
    <name type="scientific">Rhodanobacter glycinis</name>
    <dbReference type="NCBI Taxonomy" id="582702"/>
    <lineage>
        <taxon>Bacteria</taxon>
        <taxon>Pseudomonadati</taxon>
        <taxon>Pseudomonadota</taxon>
        <taxon>Gammaproteobacteria</taxon>
        <taxon>Lysobacterales</taxon>
        <taxon>Rhodanobacteraceae</taxon>
        <taxon>Rhodanobacter</taxon>
    </lineage>
</organism>
<dbReference type="PANTHER" id="PTHR21266:SF60">
    <property type="entry name" value="3-KETOSTEROID-9-ALPHA-MONOOXYGENASE, OXYGENASE COMPONENT"/>
    <property type="match status" value="1"/>
</dbReference>
<dbReference type="SUPFAM" id="SSF50022">
    <property type="entry name" value="ISP domain"/>
    <property type="match status" value="1"/>
</dbReference>
<keyword evidence="5" id="KW-0408">Iron</keyword>
<dbReference type="InterPro" id="IPR017941">
    <property type="entry name" value="Rieske_2Fe-2S"/>
</dbReference>
<dbReference type="PANTHER" id="PTHR21266">
    <property type="entry name" value="IRON-SULFUR DOMAIN CONTAINING PROTEIN"/>
    <property type="match status" value="1"/>
</dbReference>
<gene>
    <name evidence="8" type="ORF">CS053_01930</name>
</gene>
<evidence type="ECO:0000256" key="5">
    <source>
        <dbReference type="ARBA" id="ARBA00023004"/>
    </source>
</evidence>
<accession>A0A5B9DUT0</accession>
<dbReference type="GO" id="GO:0008203">
    <property type="term" value="P:cholesterol metabolic process"/>
    <property type="evidence" value="ECO:0007669"/>
    <property type="project" value="InterPro"/>
</dbReference>
<evidence type="ECO:0000256" key="4">
    <source>
        <dbReference type="ARBA" id="ARBA00023002"/>
    </source>
</evidence>
<keyword evidence="2" id="KW-0001">2Fe-2S</keyword>
<dbReference type="PROSITE" id="PS51296">
    <property type="entry name" value="RIESKE"/>
    <property type="match status" value="1"/>
</dbReference>
<keyword evidence="6" id="KW-0411">Iron-sulfur</keyword>